<evidence type="ECO:0000256" key="3">
    <source>
        <dbReference type="ARBA" id="ARBA00022741"/>
    </source>
</evidence>
<feature type="non-terminal residue" evidence="9">
    <location>
        <position position="195"/>
    </location>
</feature>
<keyword evidence="3" id="KW-0547">Nucleotide-binding</keyword>
<proteinExistence type="predicted"/>
<sequence length="195" mass="21636">MSIAIDGPAGTGKSTVTQLLAKRLGYEVLDTGATYRAVAYAAIREQVPLGQETACYELAKNISVQFDPKTGEQRVFYKGEDITDHIRTPDVSKRTSDVSVMPQVRRDITTVVLKDSRCKIYLDASPEIRTQRRLKQMQQQGILPSGEITNEIRKKTFDDIVARDTSDKSRKVGPLVIAPDAIVVDTGYMTTEQVV</sequence>
<feature type="domain" description="Cytidylate kinase" evidence="8">
    <location>
        <begin position="3"/>
        <end position="105"/>
    </location>
</feature>
<dbReference type="Pfam" id="PF02224">
    <property type="entry name" value="Cytidylate_kin"/>
    <property type="match status" value="2"/>
</dbReference>
<dbReference type="AlphaFoldDB" id="A0A5J4UID9"/>
<reference evidence="9 10" key="1">
    <citation type="submission" date="2019-03" db="EMBL/GenBank/DDBJ databases">
        <title>Single cell metagenomics reveals metabolic interactions within the superorganism composed of flagellate Streblomastix strix and complex community of Bacteroidetes bacteria on its surface.</title>
        <authorList>
            <person name="Treitli S.C."/>
            <person name="Kolisko M."/>
            <person name="Husnik F."/>
            <person name="Keeling P."/>
            <person name="Hampl V."/>
        </authorList>
    </citation>
    <scope>NUCLEOTIDE SEQUENCE [LARGE SCALE GENOMIC DNA]</scope>
    <source>
        <strain evidence="9">ST1C</strain>
    </source>
</reference>
<evidence type="ECO:0000256" key="2">
    <source>
        <dbReference type="ARBA" id="ARBA00022679"/>
    </source>
</evidence>
<dbReference type="EMBL" id="SNRW01016460">
    <property type="protein sequence ID" value="KAA6369345.1"/>
    <property type="molecule type" value="Genomic_DNA"/>
</dbReference>
<gene>
    <name evidence="9" type="ORF">EZS28_035129</name>
</gene>
<dbReference type="OrthoDB" id="10263145at2759"/>
<dbReference type="EC" id="2.7.4.25" evidence="1"/>
<evidence type="ECO:0000259" key="8">
    <source>
        <dbReference type="Pfam" id="PF02224"/>
    </source>
</evidence>
<feature type="domain" description="Cytidylate kinase" evidence="8">
    <location>
        <begin position="106"/>
        <end position="195"/>
    </location>
</feature>
<organism evidence="9 10">
    <name type="scientific">Streblomastix strix</name>
    <dbReference type="NCBI Taxonomy" id="222440"/>
    <lineage>
        <taxon>Eukaryota</taxon>
        <taxon>Metamonada</taxon>
        <taxon>Preaxostyla</taxon>
        <taxon>Oxymonadida</taxon>
        <taxon>Streblomastigidae</taxon>
        <taxon>Streblomastix</taxon>
    </lineage>
</organism>
<evidence type="ECO:0000256" key="5">
    <source>
        <dbReference type="ARBA" id="ARBA00022840"/>
    </source>
</evidence>
<dbReference type="SUPFAM" id="SSF52540">
    <property type="entry name" value="P-loop containing nucleoside triphosphate hydrolases"/>
    <property type="match status" value="1"/>
</dbReference>
<dbReference type="GO" id="GO:0036431">
    <property type="term" value="F:dCMP kinase activity"/>
    <property type="evidence" value="ECO:0007669"/>
    <property type="project" value="InterPro"/>
</dbReference>
<comment type="catalytic activity">
    <reaction evidence="7">
        <text>CMP + ATP = CDP + ADP</text>
        <dbReference type="Rhea" id="RHEA:11600"/>
        <dbReference type="ChEBI" id="CHEBI:30616"/>
        <dbReference type="ChEBI" id="CHEBI:58069"/>
        <dbReference type="ChEBI" id="CHEBI:60377"/>
        <dbReference type="ChEBI" id="CHEBI:456216"/>
        <dbReference type="EC" id="2.7.4.25"/>
    </reaction>
</comment>
<keyword evidence="4 9" id="KW-0418">Kinase</keyword>
<evidence type="ECO:0000256" key="4">
    <source>
        <dbReference type="ARBA" id="ARBA00022777"/>
    </source>
</evidence>
<dbReference type="Gene3D" id="3.40.50.300">
    <property type="entry name" value="P-loop containing nucleotide triphosphate hydrolases"/>
    <property type="match status" value="2"/>
</dbReference>
<name>A0A5J4UID9_9EUKA</name>
<dbReference type="InterPro" id="IPR011994">
    <property type="entry name" value="Cytidylate_kinase_dom"/>
</dbReference>
<dbReference type="GO" id="GO:0006139">
    <property type="term" value="P:nucleobase-containing compound metabolic process"/>
    <property type="evidence" value="ECO:0007669"/>
    <property type="project" value="InterPro"/>
</dbReference>
<comment type="caution">
    <text evidence="9">The sequence shown here is derived from an EMBL/GenBank/DDBJ whole genome shotgun (WGS) entry which is preliminary data.</text>
</comment>
<evidence type="ECO:0000256" key="6">
    <source>
        <dbReference type="ARBA" id="ARBA00047615"/>
    </source>
</evidence>
<protein>
    <recommendedName>
        <fullName evidence="1">(d)CMP kinase</fullName>
        <ecNumber evidence="1">2.7.4.25</ecNumber>
    </recommendedName>
</protein>
<keyword evidence="5" id="KW-0067">ATP-binding</keyword>
<evidence type="ECO:0000313" key="10">
    <source>
        <dbReference type="Proteomes" id="UP000324800"/>
    </source>
</evidence>
<accession>A0A5J4UID9</accession>
<evidence type="ECO:0000256" key="1">
    <source>
        <dbReference type="ARBA" id="ARBA00012906"/>
    </source>
</evidence>
<evidence type="ECO:0000256" key="7">
    <source>
        <dbReference type="ARBA" id="ARBA00048478"/>
    </source>
</evidence>
<comment type="catalytic activity">
    <reaction evidence="6">
        <text>dCMP + ATP = dCDP + ADP</text>
        <dbReference type="Rhea" id="RHEA:25094"/>
        <dbReference type="ChEBI" id="CHEBI:30616"/>
        <dbReference type="ChEBI" id="CHEBI:57566"/>
        <dbReference type="ChEBI" id="CHEBI:58593"/>
        <dbReference type="ChEBI" id="CHEBI:456216"/>
        <dbReference type="EC" id="2.7.4.25"/>
    </reaction>
</comment>
<dbReference type="Proteomes" id="UP000324800">
    <property type="component" value="Unassembled WGS sequence"/>
</dbReference>
<dbReference type="GO" id="GO:0005524">
    <property type="term" value="F:ATP binding"/>
    <property type="evidence" value="ECO:0007669"/>
    <property type="project" value="UniProtKB-KW"/>
</dbReference>
<keyword evidence="2" id="KW-0808">Transferase</keyword>
<evidence type="ECO:0000313" key="9">
    <source>
        <dbReference type="EMBL" id="KAA6369345.1"/>
    </source>
</evidence>
<dbReference type="InterPro" id="IPR027417">
    <property type="entry name" value="P-loop_NTPase"/>
</dbReference>
<dbReference type="CDD" id="cd02020">
    <property type="entry name" value="CMPK"/>
    <property type="match status" value="1"/>
</dbReference>